<dbReference type="KEGG" id="mfc:BRM9_1307"/>
<evidence type="ECO:0000313" key="5">
    <source>
        <dbReference type="Proteomes" id="UP000062768"/>
    </source>
</evidence>
<gene>
    <name evidence="1" type="ORF">BRM9_1307</name>
    <name evidence="3" type="ORF">ISP06_03955</name>
    <name evidence="2" type="ORF">MB9_1004</name>
</gene>
<dbReference type="PATRIC" id="fig|2162.10.peg.1049"/>
<keyword evidence="1" id="KW-0489">Methyltransferase</keyword>
<dbReference type="Pfam" id="PF13489">
    <property type="entry name" value="Methyltransf_23"/>
    <property type="match status" value="1"/>
</dbReference>
<reference evidence="1" key="1">
    <citation type="submission" date="2013-12" db="EMBL/GenBank/DDBJ databases">
        <title>The complete genome sequence of Methanobacterium sp. BRM9.</title>
        <authorList>
            <consortium name="Pastoral Greenhouse Gas Research Consortium"/>
            <person name="Kelly W.J."/>
            <person name="Leahy S.C."/>
            <person name="Perry R."/>
            <person name="Li D."/>
            <person name="Altermann E."/>
            <person name="Lambie S.C."/>
            <person name="Attwood G.T."/>
        </authorList>
    </citation>
    <scope>NUCLEOTIDE SEQUENCE [LARGE SCALE GENOMIC DNA]</scope>
    <source>
        <strain evidence="1">BRM9</strain>
    </source>
</reference>
<dbReference type="PANTHER" id="PTHR43861">
    <property type="entry name" value="TRANS-ACONITATE 2-METHYLTRANSFERASE-RELATED"/>
    <property type="match status" value="1"/>
</dbReference>
<reference evidence="2" key="2">
    <citation type="submission" date="2014-09" db="EMBL/GenBank/DDBJ databases">
        <authorList>
            <person name="Bishop-Lilly K.A."/>
            <person name="Broomall S.M."/>
            <person name="Chain P.S."/>
            <person name="Chertkov O."/>
            <person name="Coyne S.R."/>
            <person name="Daligault H.E."/>
            <person name="Davenport K.W."/>
            <person name="Erkkila T."/>
            <person name="Frey K.G."/>
            <person name="Gibbons H.S."/>
            <person name="Gu W."/>
            <person name="Jaissle J."/>
            <person name="Johnson S.L."/>
            <person name="Koroleva G.I."/>
            <person name="Ladner J.T."/>
            <person name="Lo C.-C."/>
            <person name="Minogue T.D."/>
            <person name="Munk C."/>
            <person name="Palacios G.F."/>
            <person name="Redden C.L."/>
            <person name="Rosenzweig C.N."/>
            <person name="Scholz M.B."/>
            <person name="Teshima H."/>
            <person name="Xu Y."/>
        </authorList>
    </citation>
    <scope>NUCLEOTIDE SEQUENCE</scope>
    <source>
        <strain evidence="2">Mb9</strain>
    </source>
</reference>
<proteinExistence type="predicted"/>
<dbReference type="Proteomes" id="UP000062768">
    <property type="component" value="Chromosome I"/>
</dbReference>
<dbReference type="STRING" id="2162.BRM9_1307"/>
<organism evidence="1 4">
    <name type="scientific">Methanobacterium formicicum</name>
    <dbReference type="NCBI Taxonomy" id="2162"/>
    <lineage>
        <taxon>Archaea</taxon>
        <taxon>Methanobacteriati</taxon>
        <taxon>Methanobacteriota</taxon>
        <taxon>Methanomada group</taxon>
        <taxon>Methanobacteria</taxon>
        <taxon>Methanobacteriales</taxon>
        <taxon>Methanobacteriaceae</taxon>
        <taxon>Methanobacterium</taxon>
    </lineage>
</organism>
<dbReference type="EMBL" id="CP006933">
    <property type="protein sequence ID" value="AIS32122.1"/>
    <property type="molecule type" value="Genomic_DNA"/>
</dbReference>
<dbReference type="OrthoDB" id="147504at2157"/>
<dbReference type="CDD" id="cd02440">
    <property type="entry name" value="AdoMet_MTases"/>
    <property type="match status" value="1"/>
</dbReference>
<sequence length="215" mass="25137">MDKEEIYELGLPAKEAYMPFINFAISHIDKEDKIIDVGGGEGAFSYELIKRGYNPVCIDINEDYIKKSKERGVESYVMDSTSIDFDDNSFDVVILFEVLEHVQDFEKLLMELKRITKKRILITVPNCTGIEQLKPGFTYEHLLARDHVNFFTKKDLEEALSKYFENYKVEETELLPNTIGLSNWLNYIIFGLNRLKLIKATQIYYRLYAVIEMED</sequence>
<dbReference type="SUPFAM" id="SSF53335">
    <property type="entry name" value="S-adenosyl-L-methionine-dependent methyltransferases"/>
    <property type="match status" value="1"/>
</dbReference>
<accession>A0A089ZDK8</accession>
<name>A0A089ZDK8_METFO</name>
<evidence type="ECO:0000313" key="2">
    <source>
        <dbReference type="EMBL" id="CEL24643.1"/>
    </source>
</evidence>
<dbReference type="InterPro" id="IPR029063">
    <property type="entry name" value="SAM-dependent_MTases_sf"/>
</dbReference>
<dbReference type="GO" id="GO:0008168">
    <property type="term" value="F:methyltransferase activity"/>
    <property type="evidence" value="ECO:0007669"/>
    <property type="project" value="UniProtKB-KW"/>
</dbReference>
<protein>
    <submittedName>
        <fullName evidence="1 3">Methyltransferase</fullName>
    </submittedName>
</protein>
<dbReference type="Proteomes" id="UP000606900">
    <property type="component" value="Unassembled WGS sequence"/>
</dbReference>
<dbReference type="GeneID" id="26739255"/>
<evidence type="ECO:0000313" key="3">
    <source>
        <dbReference type="EMBL" id="MBF4474614.1"/>
    </source>
</evidence>
<dbReference type="Gene3D" id="3.40.50.150">
    <property type="entry name" value="Vaccinia Virus protein VP39"/>
    <property type="match status" value="1"/>
</dbReference>
<dbReference type="RefSeq" id="WP_048085204.1">
    <property type="nucleotide sequence ID" value="NZ_CALCVY010000187.1"/>
</dbReference>
<dbReference type="EMBL" id="LN734822">
    <property type="protein sequence ID" value="CEL24643.1"/>
    <property type="molecule type" value="Genomic_DNA"/>
</dbReference>
<keyword evidence="5" id="KW-1185">Reference proteome</keyword>
<dbReference type="EMBL" id="JADIIL010000014">
    <property type="protein sequence ID" value="MBF4474614.1"/>
    <property type="molecule type" value="Genomic_DNA"/>
</dbReference>
<keyword evidence="1" id="KW-0808">Transferase</keyword>
<dbReference type="AlphaFoldDB" id="A0A089ZDK8"/>
<dbReference type="Proteomes" id="UP000029661">
    <property type="component" value="Chromosome"/>
</dbReference>
<dbReference type="GO" id="GO:0032259">
    <property type="term" value="P:methylation"/>
    <property type="evidence" value="ECO:0007669"/>
    <property type="project" value="UniProtKB-KW"/>
</dbReference>
<evidence type="ECO:0000313" key="4">
    <source>
        <dbReference type="Proteomes" id="UP000029661"/>
    </source>
</evidence>
<evidence type="ECO:0000313" key="1">
    <source>
        <dbReference type="EMBL" id="AIS32122.1"/>
    </source>
</evidence>
<reference evidence="3" key="3">
    <citation type="submission" date="2020-10" db="EMBL/GenBank/DDBJ databases">
        <title>Dehalococcoides mccartyi of a TCE/Cr reducing biochatode.</title>
        <authorList>
            <person name="Matturro B."/>
        </authorList>
    </citation>
    <scope>NUCLEOTIDE SEQUENCE</scope>
    <source>
        <strain evidence="3">Bin2</strain>
    </source>
</reference>